<evidence type="ECO:0000256" key="5">
    <source>
        <dbReference type="ARBA" id="ARBA00022553"/>
    </source>
</evidence>
<evidence type="ECO:0000259" key="15">
    <source>
        <dbReference type="PROSITE" id="PS50109"/>
    </source>
</evidence>
<organism evidence="16 17">
    <name type="scientific">Brevibacillus centrosporus</name>
    <dbReference type="NCBI Taxonomy" id="54910"/>
    <lineage>
        <taxon>Bacteria</taxon>
        <taxon>Bacillati</taxon>
        <taxon>Bacillota</taxon>
        <taxon>Bacilli</taxon>
        <taxon>Bacillales</taxon>
        <taxon>Paenibacillaceae</taxon>
        <taxon>Brevibacillus</taxon>
    </lineage>
</organism>
<dbReference type="InterPro" id="IPR050351">
    <property type="entry name" value="BphY/WalK/GraS-like"/>
</dbReference>
<dbReference type="RefSeq" id="WP_092267454.1">
    <property type="nucleotide sequence ID" value="NZ_FORT01000003.1"/>
</dbReference>
<evidence type="ECO:0000256" key="6">
    <source>
        <dbReference type="ARBA" id="ARBA00022679"/>
    </source>
</evidence>
<reference evidence="17" key="1">
    <citation type="submission" date="2016-10" db="EMBL/GenBank/DDBJ databases">
        <authorList>
            <person name="Varghese N."/>
            <person name="Submissions S."/>
        </authorList>
    </citation>
    <scope>NUCLEOTIDE SEQUENCE [LARGE SCALE GENOMIC DNA]</scope>
    <source>
        <strain evidence="17">OK042</strain>
    </source>
</reference>
<dbReference type="STRING" id="1884381.SAMN05518846_103445"/>
<evidence type="ECO:0000313" key="17">
    <source>
        <dbReference type="Proteomes" id="UP000198915"/>
    </source>
</evidence>
<dbReference type="GO" id="GO:0016036">
    <property type="term" value="P:cellular response to phosphate starvation"/>
    <property type="evidence" value="ECO:0007669"/>
    <property type="project" value="TreeGrafter"/>
</dbReference>
<evidence type="ECO:0000256" key="10">
    <source>
        <dbReference type="ARBA" id="ARBA00022840"/>
    </source>
</evidence>
<keyword evidence="11 14" id="KW-1133">Transmembrane helix</keyword>
<sequence length="338" mass="39381">MKLFLRDQWAFAVFFLVQLILLLLIFTLDGYWNQSLMIYAMFLSVFFAGAFLVVRYLTHRAIYQRLSSPVQSLEELTQTHGNAALCRAMDETFLEHYRLYKEQLHAYENKQRDYTTFIQQWVHQMKTPISVIHLLLQNEDDPTAESVREEVDRIKRGLETVLYIARLDRFEQDFLVEQVTLRSLVQNVLAENKRLFIRNQVYPEVKIDETWRVESDEKWLAFVLNQLLTNAVRYSAGKSNKVSIRAYELGPNVALEVQDYGIGIPPEDIRRVFQPYFTGENGRKYPESTGMGLYLVKEICGRLHHGVELESEVGNGTTVRLIMSGVLPTLQDRKKAES</sequence>
<evidence type="ECO:0000256" key="9">
    <source>
        <dbReference type="ARBA" id="ARBA00022777"/>
    </source>
</evidence>
<evidence type="ECO:0000256" key="7">
    <source>
        <dbReference type="ARBA" id="ARBA00022692"/>
    </source>
</evidence>
<gene>
    <name evidence="16" type="ORF">SAMN05518846_103445</name>
</gene>
<comment type="catalytic activity">
    <reaction evidence="1">
        <text>ATP + protein L-histidine = ADP + protein N-phospho-L-histidine.</text>
        <dbReference type="EC" id="2.7.13.3"/>
    </reaction>
</comment>
<dbReference type="PANTHER" id="PTHR45453">
    <property type="entry name" value="PHOSPHATE REGULON SENSOR PROTEIN PHOR"/>
    <property type="match status" value="1"/>
</dbReference>
<feature type="domain" description="Histidine kinase" evidence="15">
    <location>
        <begin position="120"/>
        <end position="327"/>
    </location>
</feature>
<dbReference type="InterPro" id="IPR036097">
    <property type="entry name" value="HisK_dim/P_sf"/>
</dbReference>
<evidence type="ECO:0000256" key="13">
    <source>
        <dbReference type="ARBA" id="ARBA00023136"/>
    </source>
</evidence>
<keyword evidence="10" id="KW-0067">ATP-binding</keyword>
<evidence type="ECO:0000256" key="14">
    <source>
        <dbReference type="SAM" id="Phobius"/>
    </source>
</evidence>
<evidence type="ECO:0000256" key="3">
    <source>
        <dbReference type="ARBA" id="ARBA00012438"/>
    </source>
</evidence>
<dbReference type="InterPro" id="IPR004358">
    <property type="entry name" value="Sig_transdc_His_kin-like_C"/>
</dbReference>
<protein>
    <recommendedName>
        <fullName evidence="3">histidine kinase</fullName>
        <ecNumber evidence="3">2.7.13.3</ecNumber>
    </recommendedName>
</protein>
<dbReference type="SMART" id="SM00388">
    <property type="entry name" value="HisKA"/>
    <property type="match status" value="1"/>
</dbReference>
<keyword evidence="4" id="KW-1003">Cell membrane</keyword>
<name>A0A1I3RLG2_9BACL</name>
<keyword evidence="9 16" id="KW-0418">Kinase</keyword>
<dbReference type="GO" id="GO:0000155">
    <property type="term" value="F:phosphorelay sensor kinase activity"/>
    <property type="evidence" value="ECO:0007669"/>
    <property type="project" value="InterPro"/>
</dbReference>
<dbReference type="InterPro" id="IPR003661">
    <property type="entry name" value="HisK_dim/P_dom"/>
</dbReference>
<proteinExistence type="predicted"/>
<dbReference type="InterPro" id="IPR036890">
    <property type="entry name" value="HATPase_C_sf"/>
</dbReference>
<dbReference type="EC" id="2.7.13.3" evidence="3"/>
<accession>A0A1I3RLG2</accession>
<keyword evidence="17" id="KW-1185">Reference proteome</keyword>
<dbReference type="PROSITE" id="PS50109">
    <property type="entry name" value="HIS_KIN"/>
    <property type="match status" value="1"/>
</dbReference>
<dbReference type="SUPFAM" id="SSF55874">
    <property type="entry name" value="ATPase domain of HSP90 chaperone/DNA topoisomerase II/histidine kinase"/>
    <property type="match status" value="1"/>
</dbReference>
<evidence type="ECO:0000256" key="11">
    <source>
        <dbReference type="ARBA" id="ARBA00022989"/>
    </source>
</evidence>
<keyword evidence="6" id="KW-0808">Transferase</keyword>
<feature type="transmembrane region" description="Helical" evidence="14">
    <location>
        <begin position="38"/>
        <end position="58"/>
    </location>
</feature>
<evidence type="ECO:0000256" key="8">
    <source>
        <dbReference type="ARBA" id="ARBA00022741"/>
    </source>
</evidence>
<evidence type="ECO:0000256" key="1">
    <source>
        <dbReference type="ARBA" id="ARBA00000085"/>
    </source>
</evidence>
<dbReference type="InterPro" id="IPR003594">
    <property type="entry name" value="HATPase_dom"/>
</dbReference>
<evidence type="ECO:0000313" key="16">
    <source>
        <dbReference type="EMBL" id="SFJ46141.1"/>
    </source>
</evidence>
<dbReference type="Proteomes" id="UP000198915">
    <property type="component" value="Unassembled WGS sequence"/>
</dbReference>
<dbReference type="CDD" id="cd00082">
    <property type="entry name" value="HisKA"/>
    <property type="match status" value="1"/>
</dbReference>
<dbReference type="GO" id="GO:0004721">
    <property type="term" value="F:phosphoprotein phosphatase activity"/>
    <property type="evidence" value="ECO:0007669"/>
    <property type="project" value="TreeGrafter"/>
</dbReference>
<dbReference type="PANTHER" id="PTHR45453:SF2">
    <property type="entry name" value="HISTIDINE KINASE"/>
    <property type="match status" value="1"/>
</dbReference>
<dbReference type="FunFam" id="3.30.565.10:FF:000057">
    <property type="entry name" value="Sensor histidine kinase"/>
    <property type="match status" value="1"/>
</dbReference>
<dbReference type="SUPFAM" id="SSF47384">
    <property type="entry name" value="Homodimeric domain of signal transducing histidine kinase"/>
    <property type="match status" value="1"/>
</dbReference>
<dbReference type="SMART" id="SM00387">
    <property type="entry name" value="HATPase_c"/>
    <property type="match status" value="1"/>
</dbReference>
<keyword evidence="5" id="KW-0597">Phosphoprotein</keyword>
<comment type="subcellular location">
    <subcellularLocation>
        <location evidence="2">Cell membrane</location>
        <topology evidence="2">Multi-pass membrane protein</topology>
    </subcellularLocation>
</comment>
<dbReference type="InterPro" id="IPR005467">
    <property type="entry name" value="His_kinase_dom"/>
</dbReference>
<dbReference type="AlphaFoldDB" id="A0A1I3RLG2"/>
<evidence type="ECO:0000256" key="2">
    <source>
        <dbReference type="ARBA" id="ARBA00004651"/>
    </source>
</evidence>
<keyword evidence="8" id="KW-0547">Nucleotide-binding</keyword>
<dbReference type="GO" id="GO:0005886">
    <property type="term" value="C:plasma membrane"/>
    <property type="evidence" value="ECO:0007669"/>
    <property type="project" value="UniProtKB-SubCell"/>
</dbReference>
<feature type="transmembrane region" description="Helical" evidence="14">
    <location>
        <begin position="9"/>
        <end position="32"/>
    </location>
</feature>
<evidence type="ECO:0000256" key="4">
    <source>
        <dbReference type="ARBA" id="ARBA00022475"/>
    </source>
</evidence>
<keyword evidence="7 14" id="KW-0812">Transmembrane</keyword>
<dbReference type="Gene3D" id="3.30.565.10">
    <property type="entry name" value="Histidine kinase-like ATPase, C-terminal domain"/>
    <property type="match status" value="1"/>
</dbReference>
<keyword evidence="13 14" id="KW-0472">Membrane</keyword>
<dbReference type="GO" id="GO:0005524">
    <property type="term" value="F:ATP binding"/>
    <property type="evidence" value="ECO:0007669"/>
    <property type="project" value="UniProtKB-KW"/>
</dbReference>
<dbReference type="EMBL" id="FORT01000003">
    <property type="protein sequence ID" value="SFJ46141.1"/>
    <property type="molecule type" value="Genomic_DNA"/>
</dbReference>
<dbReference type="Pfam" id="PF02518">
    <property type="entry name" value="HATPase_c"/>
    <property type="match status" value="1"/>
</dbReference>
<keyword evidence="12" id="KW-0902">Two-component regulatory system</keyword>
<dbReference type="PRINTS" id="PR00344">
    <property type="entry name" value="BCTRLSENSOR"/>
</dbReference>
<evidence type="ECO:0000256" key="12">
    <source>
        <dbReference type="ARBA" id="ARBA00023012"/>
    </source>
</evidence>